<feature type="binding site" evidence="4">
    <location>
        <position position="418"/>
    </location>
    <ligand>
        <name>gamma-L-glutamyl-L-cysteine</name>
        <dbReference type="ChEBI" id="CHEBI:58173"/>
    </ligand>
</feature>
<feature type="binding site" evidence="4">
    <location>
        <begin position="97"/>
        <end position="100"/>
    </location>
    <ligand>
        <name>gamma-L-glutamyl-L-cysteine</name>
        <dbReference type="ChEBI" id="CHEBI:58173"/>
    </ligand>
</feature>
<name>A0AAU7JT57_9MICO</name>
<keyword evidence="2 4" id="KW-0408">Iron</keyword>
<dbReference type="EMBL" id="CP157483">
    <property type="protein sequence ID" value="XBO43618.1"/>
    <property type="molecule type" value="Genomic_DNA"/>
</dbReference>
<comment type="similarity">
    <text evidence="4">Belongs to the EgtB family.</text>
</comment>
<comment type="cofactor">
    <cofactor evidence="4">
        <name>Fe(2+)</name>
        <dbReference type="ChEBI" id="CHEBI:29033"/>
    </cofactor>
</comment>
<protein>
    <recommendedName>
        <fullName evidence="4">Hercynine oxygenase</fullName>
        <ecNumber evidence="4">1.14.99.50</ecNumber>
    </recommendedName>
    <alternativeName>
        <fullName evidence="4">Gamma-glutamyl hercynylcysteine S-oxide synthase</fullName>
    </alternativeName>
</protein>
<dbReference type="GO" id="GO:0005506">
    <property type="term" value="F:iron ion binding"/>
    <property type="evidence" value="ECO:0007669"/>
    <property type="project" value="UniProtKB-UniRule"/>
</dbReference>
<dbReference type="InterPro" id="IPR024775">
    <property type="entry name" value="DinB-like"/>
</dbReference>
<evidence type="ECO:0000259" key="6">
    <source>
        <dbReference type="Pfam" id="PF12867"/>
    </source>
</evidence>
<keyword evidence="4" id="KW-0479">Metal-binding</keyword>
<keyword evidence="1 4" id="KW-0560">Oxidoreductase</keyword>
<feature type="binding site" evidence="4">
    <location>
        <position position="61"/>
    </location>
    <ligand>
        <name>Fe cation</name>
        <dbReference type="ChEBI" id="CHEBI:24875"/>
    </ligand>
</feature>
<dbReference type="InterPro" id="IPR017806">
    <property type="entry name" value="EgtB"/>
</dbReference>
<evidence type="ECO:0000256" key="3">
    <source>
        <dbReference type="ARBA" id="ARBA00037882"/>
    </source>
</evidence>
<dbReference type="InterPro" id="IPR042095">
    <property type="entry name" value="SUMF_sf"/>
</dbReference>
<accession>A0AAU7JT57</accession>
<dbReference type="InterPro" id="IPR005532">
    <property type="entry name" value="SUMF_dom"/>
</dbReference>
<dbReference type="SUPFAM" id="SSF56436">
    <property type="entry name" value="C-type lectin-like"/>
    <property type="match status" value="1"/>
</dbReference>
<evidence type="ECO:0000256" key="1">
    <source>
        <dbReference type="ARBA" id="ARBA00023002"/>
    </source>
</evidence>
<dbReference type="RefSeq" id="WP_406831058.1">
    <property type="nucleotide sequence ID" value="NZ_CP157483.1"/>
</dbReference>
<keyword evidence="4" id="KW-0503">Monooxygenase</keyword>
<sequence length="435" mass="48243">MSDPLVPRTSTTPPLLPSATEVARDLELARARTTWLTELDEAELFAQHSPIMSPLVWDLAHISQQEELWLMRGGDPACPGMLPAGVDALYDAFTQPRAIRPSLPLLPPVEARRYGHEVRGRVLDALERADDTFPFAMVVQHEEQHDETMLATLQLRAGAPVLTPTRQLPPGRPVQQDSVLVPAGEFVLGVNSLEEPTSLDNERPGHVVDVPAFRIGRFPVTNAQWQGFIEAGGYDRSELWSTRGWQHRHEAALERPLAWRGDGTRVRFGVIEDLPADEPVQHVSHFEAEAFARWSGARLPTEVEWEKACAWDPEAGRRRRWPWGSAAPSPELANLGGGALRPAPVGALPAGASAYGVEQLVGDVWEWTSSGFEPWPGFSPMLYAQYSAPFFGGDYRVLRGGSWATAASTVRPSFRNWDHPFRRQIFAGVRLAWDA</sequence>
<dbReference type="InterPro" id="IPR016187">
    <property type="entry name" value="CTDL_fold"/>
</dbReference>
<feature type="binding site" evidence="4">
    <location>
        <position position="141"/>
    </location>
    <ligand>
        <name>Fe cation</name>
        <dbReference type="ChEBI" id="CHEBI:24875"/>
    </ligand>
</feature>
<dbReference type="PANTHER" id="PTHR23150">
    <property type="entry name" value="SULFATASE MODIFYING FACTOR 1, 2"/>
    <property type="match status" value="1"/>
</dbReference>
<evidence type="ECO:0000256" key="2">
    <source>
        <dbReference type="ARBA" id="ARBA00023004"/>
    </source>
</evidence>
<comment type="function">
    <text evidence="4">Catalyzes the oxidative sulfurization of hercynine (N-alpha,N-alpha,N-alpha-trimethyl-L-histidine) into hercynyl-gamma-L-glutamyl-L-cysteine sulfoxide, a step in the biosynthesis pathway of ergothioneine.</text>
</comment>
<feature type="domain" description="Sulfatase-modifying factor enzyme-like" evidence="5">
    <location>
        <begin position="176"/>
        <end position="433"/>
    </location>
</feature>
<dbReference type="Pfam" id="PF03781">
    <property type="entry name" value="FGE-sulfatase"/>
    <property type="match status" value="1"/>
</dbReference>
<organism evidence="7">
    <name type="scientific">Pedococcus sp. KACC 23699</name>
    <dbReference type="NCBI Taxonomy" id="3149228"/>
    <lineage>
        <taxon>Bacteria</taxon>
        <taxon>Bacillati</taxon>
        <taxon>Actinomycetota</taxon>
        <taxon>Actinomycetes</taxon>
        <taxon>Micrococcales</taxon>
        <taxon>Intrasporangiaceae</taxon>
        <taxon>Pedococcus</taxon>
    </lineage>
</organism>
<dbReference type="GO" id="GO:0044875">
    <property type="term" value="F:gamma-glutamyl hercynylcysteine sulfoxide synthase activity"/>
    <property type="evidence" value="ECO:0007669"/>
    <property type="project" value="UniProtKB-EC"/>
</dbReference>
<evidence type="ECO:0000259" key="5">
    <source>
        <dbReference type="Pfam" id="PF03781"/>
    </source>
</evidence>
<dbReference type="Pfam" id="PF12867">
    <property type="entry name" value="DinB_2"/>
    <property type="match status" value="1"/>
</dbReference>
<evidence type="ECO:0000313" key="7">
    <source>
        <dbReference type="EMBL" id="XBO43618.1"/>
    </source>
</evidence>
<feature type="binding site" evidence="4">
    <location>
        <position position="422"/>
    </location>
    <ligand>
        <name>gamma-L-glutamyl-L-cysteine</name>
        <dbReference type="ChEBI" id="CHEBI:58173"/>
    </ligand>
</feature>
<gene>
    <name evidence="4 7" type="primary">egtB</name>
    <name evidence="7" type="ORF">ABEG17_18970</name>
</gene>
<dbReference type="HAMAP" id="MF_02035">
    <property type="entry name" value="EgtB"/>
    <property type="match status" value="1"/>
</dbReference>
<dbReference type="InterPro" id="IPR051043">
    <property type="entry name" value="Sulfatase_Mod_Factor_Kinase"/>
</dbReference>
<comment type="pathway">
    <text evidence="3 4">Amino-acid biosynthesis; ergothioneine biosynthesis.</text>
</comment>
<reference evidence="7" key="1">
    <citation type="submission" date="2024-05" db="EMBL/GenBank/DDBJ databases">
        <authorList>
            <person name="Kim S."/>
            <person name="Heo J."/>
            <person name="Choi H."/>
            <person name="Choi Y."/>
            <person name="Kwon S.-W."/>
            <person name="Kim Y."/>
        </authorList>
    </citation>
    <scope>NUCLEOTIDE SEQUENCE</scope>
    <source>
        <strain evidence="7">KACC 23699</strain>
    </source>
</reference>
<dbReference type="EC" id="1.14.99.50" evidence="4"/>
<dbReference type="SUPFAM" id="SSF109854">
    <property type="entry name" value="DinB/YfiT-like putative metalloenzymes"/>
    <property type="match status" value="1"/>
</dbReference>
<proteinExistence type="inferred from homology"/>
<dbReference type="AlphaFoldDB" id="A0AAU7JT57"/>
<dbReference type="PANTHER" id="PTHR23150:SF36">
    <property type="entry name" value="HERCYNINE OXYGENASE"/>
    <property type="match status" value="1"/>
</dbReference>
<dbReference type="NCBIfam" id="TIGR03440">
    <property type="entry name" value="egtB_TIGR03440"/>
    <property type="match status" value="1"/>
</dbReference>
<dbReference type="Gene3D" id="3.90.1580.10">
    <property type="entry name" value="paralog of FGE (formylglycine-generating enzyme)"/>
    <property type="match status" value="1"/>
</dbReference>
<evidence type="ECO:0000256" key="4">
    <source>
        <dbReference type="HAMAP-Rule" id="MF_02035"/>
    </source>
</evidence>
<dbReference type="InterPro" id="IPR032890">
    <property type="entry name" value="EgtB_Actinobacteria"/>
</dbReference>
<feature type="binding site" evidence="4">
    <location>
        <position position="145"/>
    </location>
    <ligand>
        <name>Fe cation</name>
        <dbReference type="ChEBI" id="CHEBI:24875"/>
    </ligand>
</feature>
<comment type="catalytic activity">
    <reaction evidence="4">
        <text>gamma-L-glutamyl-L-cysteine + hercynine + O2 = gamma-L-glutamyl-hercynylcysteine S-oxide + H2O</text>
        <dbReference type="Rhea" id="RHEA:42672"/>
        <dbReference type="ChEBI" id="CHEBI:15377"/>
        <dbReference type="ChEBI" id="CHEBI:15379"/>
        <dbReference type="ChEBI" id="CHEBI:15781"/>
        <dbReference type="ChEBI" id="CHEBI:58173"/>
        <dbReference type="ChEBI" id="CHEBI:82703"/>
        <dbReference type="EC" id="1.14.99.50"/>
    </reaction>
</comment>
<dbReference type="InterPro" id="IPR034660">
    <property type="entry name" value="DinB/YfiT-like"/>
</dbReference>
<feature type="domain" description="DinB-like" evidence="6">
    <location>
        <begin position="26"/>
        <end position="149"/>
    </location>
</feature>